<gene>
    <name evidence="2" type="ORF">CLV96_1772</name>
</gene>
<dbReference type="GeneID" id="79827085"/>
<evidence type="ECO:0008006" key="4">
    <source>
        <dbReference type="Google" id="ProtNLM"/>
    </source>
</evidence>
<keyword evidence="1" id="KW-0732">Signal</keyword>
<dbReference type="PROSITE" id="PS51257">
    <property type="entry name" value="PROKAR_LIPOPROTEIN"/>
    <property type="match status" value="1"/>
</dbReference>
<dbReference type="OrthoDB" id="341733at2"/>
<dbReference type="RefSeq" id="WP_004784099.1">
    <property type="nucleotide sequence ID" value="NZ_RQGE01000025.1"/>
</dbReference>
<feature type="signal peptide" evidence="1">
    <location>
        <begin position="1"/>
        <end position="18"/>
    </location>
</feature>
<evidence type="ECO:0000313" key="2">
    <source>
        <dbReference type="EMBL" id="TDY72769.1"/>
    </source>
</evidence>
<evidence type="ECO:0000256" key="1">
    <source>
        <dbReference type="SAM" id="SignalP"/>
    </source>
</evidence>
<comment type="caution">
    <text evidence="2">The sequence shown here is derived from an EMBL/GenBank/DDBJ whole genome shotgun (WGS) entry which is preliminary data.</text>
</comment>
<organism evidence="2 3">
    <name type="scientific">Leptospira meyeri</name>
    <dbReference type="NCBI Taxonomy" id="29508"/>
    <lineage>
        <taxon>Bacteria</taxon>
        <taxon>Pseudomonadati</taxon>
        <taxon>Spirochaetota</taxon>
        <taxon>Spirochaetia</taxon>
        <taxon>Leptospirales</taxon>
        <taxon>Leptospiraceae</taxon>
        <taxon>Leptospira</taxon>
    </lineage>
</organism>
<dbReference type="Proteomes" id="UP000294684">
    <property type="component" value="Unassembled WGS sequence"/>
</dbReference>
<keyword evidence="3" id="KW-1185">Reference proteome</keyword>
<reference evidence="2 3" key="1">
    <citation type="submission" date="2019-03" db="EMBL/GenBank/DDBJ databases">
        <title>Genomic Encyclopedia of Archaeal and Bacterial Type Strains, Phase II (KMG-II): from individual species to whole genera.</title>
        <authorList>
            <person name="Goeker M."/>
        </authorList>
    </citation>
    <scope>NUCLEOTIDE SEQUENCE [LARGE SCALE GENOMIC DNA]</scope>
    <source>
        <strain evidence="2 3">DSM 21537</strain>
    </source>
</reference>
<evidence type="ECO:0000313" key="3">
    <source>
        <dbReference type="Proteomes" id="UP000294684"/>
    </source>
</evidence>
<proteinExistence type="predicted"/>
<accession>A0A4R8MTG1</accession>
<sequence>MKIVTVCFLLLFIGCATFTDYNPEYKEVFFEEKQNRNSSVVLNLRYQMSLNETPADANVRVEKDLRNEIEVILKESSMFKEVKSGLDIADIKLDVDIVNRGEANLFLSFMTGFTFFLLPSHAVDNLTLKYKFTTNKGKIVKEYQRQVTYDTWVHITLIPFTPFMFPFTTFYSGIRNVTRSVLVEAKTDGIIN</sequence>
<name>A0A4R8MTG1_LEPME</name>
<protein>
    <recommendedName>
        <fullName evidence="4">Lipoprotein</fullName>
    </recommendedName>
</protein>
<feature type="chain" id="PRO_5020998618" description="Lipoprotein" evidence="1">
    <location>
        <begin position="19"/>
        <end position="192"/>
    </location>
</feature>
<dbReference type="EMBL" id="SORO01000001">
    <property type="protein sequence ID" value="TDY72769.1"/>
    <property type="molecule type" value="Genomic_DNA"/>
</dbReference>
<dbReference type="AlphaFoldDB" id="A0A4R8MTG1"/>